<evidence type="ECO:0000256" key="2">
    <source>
        <dbReference type="ARBA" id="ARBA00004554"/>
    </source>
</evidence>
<dbReference type="SUPFAM" id="SSF56784">
    <property type="entry name" value="HAD-like"/>
    <property type="match status" value="1"/>
</dbReference>
<dbReference type="GO" id="GO:0070588">
    <property type="term" value="P:calcium ion transmembrane transport"/>
    <property type="evidence" value="ECO:0000318"/>
    <property type="project" value="GO_Central"/>
</dbReference>
<keyword evidence="18 23" id="KW-0472">Membrane</keyword>
<keyword evidence="27" id="KW-1185">Reference proteome</keyword>
<dbReference type="GO" id="GO:0005886">
    <property type="term" value="C:plasma membrane"/>
    <property type="evidence" value="ECO:0000318"/>
    <property type="project" value="GO_Central"/>
</dbReference>
<keyword evidence="8 23" id="KW-0812">Transmembrane</keyword>
<evidence type="ECO:0000256" key="17">
    <source>
        <dbReference type="ARBA" id="ARBA00023065"/>
    </source>
</evidence>
<dbReference type="EMBL" id="AMQM01002159">
    <property type="status" value="NOT_ANNOTATED_CDS"/>
    <property type="molecule type" value="Genomic_DNA"/>
</dbReference>
<dbReference type="Gene3D" id="3.40.1110.10">
    <property type="entry name" value="Calcium-transporting ATPase, cytoplasmic domain N"/>
    <property type="match status" value="1"/>
</dbReference>
<reference evidence="27" key="1">
    <citation type="submission" date="2012-12" db="EMBL/GenBank/DDBJ databases">
        <authorList>
            <person name="Hellsten U."/>
            <person name="Grimwood J."/>
            <person name="Chapman J.A."/>
            <person name="Shapiro H."/>
            <person name="Aerts A."/>
            <person name="Otillar R.P."/>
            <person name="Terry A.Y."/>
            <person name="Boore J.L."/>
            <person name="Simakov O."/>
            <person name="Marletaz F."/>
            <person name="Cho S.-J."/>
            <person name="Edsinger-Gonzales E."/>
            <person name="Havlak P."/>
            <person name="Kuo D.-H."/>
            <person name="Larsson T."/>
            <person name="Lv J."/>
            <person name="Arendt D."/>
            <person name="Savage R."/>
            <person name="Osoegawa K."/>
            <person name="de Jong P."/>
            <person name="Lindberg D.R."/>
            <person name="Seaver E.C."/>
            <person name="Weisblat D.A."/>
            <person name="Putnam N.H."/>
            <person name="Grigoriev I.V."/>
            <person name="Rokhsar D.S."/>
        </authorList>
    </citation>
    <scope>NUCLEOTIDE SEQUENCE</scope>
</reference>
<dbReference type="InterPro" id="IPR001757">
    <property type="entry name" value="P_typ_ATPase"/>
</dbReference>
<keyword evidence="14" id="KW-1278">Translocase</keyword>
<evidence type="ECO:0000259" key="24">
    <source>
        <dbReference type="SMART" id="SM00831"/>
    </source>
</evidence>
<evidence type="ECO:0000256" key="14">
    <source>
        <dbReference type="ARBA" id="ARBA00022967"/>
    </source>
</evidence>
<dbReference type="Proteomes" id="UP000015101">
    <property type="component" value="Unassembled WGS sequence"/>
</dbReference>
<feature type="domain" description="Cation-transporting P-type ATPase N-terminal" evidence="24">
    <location>
        <begin position="9"/>
        <end position="83"/>
    </location>
</feature>
<keyword evidence="5" id="KW-1003">Cell membrane</keyword>
<dbReference type="EMBL" id="KB097700">
    <property type="protein sequence ID" value="ESN91679.1"/>
    <property type="molecule type" value="Genomic_DNA"/>
</dbReference>
<feature type="transmembrane region" description="Helical" evidence="23">
    <location>
        <begin position="277"/>
        <end position="306"/>
    </location>
</feature>
<evidence type="ECO:0000256" key="1">
    <source>
        <dbReference type="ARBA" id="ARBA00004166"/>
    </source>
</evidence>
<feature type="transmembrane region" description="Helical" evidence="23">
    <location>
        <begin position="758"/>
        <end position="778"/>
    </location>
</feature>
<dbReference type="GO" id="GO:0005524">
    <property type="term" value="F:ATP binding"/>
    <property type="evidence" value="ECO:0007669"/>
    <property type="project" value="UniProtKB-KW"/>
</dbReference>
<dbReference type="GO" id="GO:0005388">
    <property type="term" value="F:P-type calcium transporter activity"/>
    <property type="evidence" value="ECO:0000318"/>
    <property type="project" value="GO_Central"/>
</dbReference>
<gene>
    <name evidence="26" type="primary">20194992</name>
    <name evidence="25" type="ORF">HELRODRAFT_108452</name>
</gene>
<evidence type="ECO:0000256" key="6">
    <source>
        <dbReference type="ARBA" id="ARBA00022553"/>
    </source>
</evidence>
<comment type="catalytic activity">
    <reaction evidence="20">
        <text>Mn(2+)(in) + ATP + H2O = Mn(2+)(out) + ADP + phosphate + H(+)</text>
        <dbReference type="Rhea" id="RHEA:66820"/>
        <dbReference type="ChEBI" id="CHEBI:15377"/>
        <dbReference type="ChEBI" id="CHEBI:15378"/>
        <dbReference type="ChEBI" id="CHEBI:29035"/>
        <dbReference type="ChEBI" id="CHEBI:30616"/>
        <dbReference type="ChEBI" id="CHEBI:43474"/>
        <dbReference type="ChEBI" id="CHEBI:456216"/>
    </reaction>
    <physiologicalReaction direction="left-to-right" evidence="20">
        <dbReference type="Rhea" id="RHEA:66821"/>
    </physiologicalReaction>
</comment>
<comment type="subunit">
    <text evidence="22">Interacts (via N-terminus) with ORAI1 (via N- and C-termini); this interaction regulates Ca(2+) influx at the plasma membrane.</text>
</comment>
<dbReference type="Pfam" id="PF00689">
    <property type="entry name" value="Cation_ATPase_C"/>
    <property type="match status" value="1"/>
</dbReference>
<dbReference type="NCBIfam" id="TIGR01522">
    <property type="entry name" value="ATPase-IIA2_Ca"/>
    <property type="match status" value="1"/>
</dbReference>
<dbReference type="Pfam" id="PF13246">
    <property type="entry name" value="Cation_ATPase"/>
    <property type="match status" value="1"/>
</dbReference>
<dbReference type="EnsemblMetazoa" id="HelroT108452">
    <property type="protein sequence ID" value="HelroP108452"/>
    <property type="gene ID" value="HelroG108452"/>
</dbReference>
<name>T1EEJ0_HELRO</name>
<dbReference type="EC" id="7.2.2.10" evidence="23"/>
<dbReference type="PRINTS" id="PR00120">
    <property type="entry name" value="HATPASE"/>
</dbReference>
<dbReference type="FunFam" id="3.40.50.1000:FF:000001">
    <property type="entry name" value="Phospholipid-transporting ATPase IC"/>
    <property type="match status" value="1"/>
</dbReference>
<dbReference type="PANTHER" id="PTHR42861">
    <property type="entry name" value="CALCIUM-TRANSPORTING ATPASE"/>
    <property type="match status" value="1"/>
</dbReference>
<dbReference type="Gene3D" id="1.20.1110.10">
    <property type="entry name" value="Calcium-transporting ATPase, transmembrane domain"/>
    <property type="match status" value="1"/>
</dbReference>
<comment type="function">
    <text evidence="21">ATP-driven pump that supplies the Golgi apparatus with Ca(2+) and Mn(2+) ions, both essential cofactors for processing and trafficking of newly synthesized proteins in the secretory pathway. Within a catalytic cycle, acquires Ca(2+) or Mn(2+) ions on the cytoplasmic side of the membrane and delivers them to the lumenal side. The transfer of ions across the membrane is coupled to ATP hydrolysis and is associated with a transient phosphorylation that shifts the pump conformation from inward-facing to outward-facing state. Induces Ca(2+) influx independently of its ATP-driven pump function. At the basolateral membrane of mammary epithelial cells, interacts with Ca(2+) channel ORAI1 and mediates Ca(2+) entry independently of the Ca(2+) content of endoplasmic reticulum or Golgi stores. May facilitate transepithelial transport of large quantities of Ca(2+) for milk secretion via activation of Ca(2+) influx channels at the plasma membrane and active Ca(2+) transport at the Golgi apparatus.</text>
</comment>
<accession>T1EEJ0</accession>
<sequence length="904" mass="99736">MMRHMTSAEASRLPYQQVADVLETDIVRGLSVHEAELRRKNHGANEFEISNDDPLWKKYLRQFKEPLNLLLLCSAAISLLMKQFDDAISISAAIIIVVTVAFVQEYRSEKSLEALTKLVPPKCHCIRDGTLETFLARDLVPGDIVILNVGDRVPADLRLFEANDLSIDESSFTGEPEPVLKSSDTTNPSVNAIVHLTNLAFMGTLVRCGNGKGIVIGTGENSEFGEVFKMMESEEAPKTPLQKSMGVLGKQLSFYSFCIIGFIMLCGWLQGRAILDMFTIGVSLAVAAIPEGLPIVVTVTLAIGVMRMAKKEAIVKKLPIVETLGCVNVICSDKTGTLTKNEMTATHLYTSGGQVLEVSGVGYNSTGEIMLDHAAIRAHTNRSIQKLIEVGVICNNAHISGGQLQGQPTEGALLAVAMKANLDKVRYEYERVHEWPFNSDTKYMVVKCTPLYDQTTHVFFMKGSLEAVLRLCSKFLTSAGTEEALLPRHEQQFKQQAVDMGSSGLRVLALAYGPHETSMVFVGLVGIIDPPREGVREAIMLLQHSGVRVKMLTGDAEETALSIGHKLGLYATDREAMSGDQIEQYDVERLSNLIDHISVFYRVSPRHKLKIVKALQKKGHVVGMTGDGVNDAVALKSADIGISMGTTGTDVSKEAADMILVDDNFATILSAIEEGKGIFYNIRNFVSFQLSTSIAALTLITLSTIMQLPNPLNAMQILWINIIMDGPPAQSLGVEPVDHDVLKQPPRSSKERIITKSLLINVIVSAAFIVAGTLWIFWKELSDGKITRRDTTMTFTCFVFFDMFNALACRSQTKSVFTIGLLSNKMFLLAVCGSLIGQLLVIYAPPLQVIFQTEGLYLFDFIFLIMLTSSVFVVSEIRKFVEQTFQRRREKEEMMNSQRIENYV</sequence>
<dbReference type="STRING" id="6412.T1EEJ0"/>
<dbReference type="RefSeq" id="XP_009030500.1">
    <property type="nucleotide sequence ID" value="XM_009032252.1"/>
</dbReference>
<evidence type="ECO:0000256" key="10">
    <source>
        <dbReference type="ARBA" id="ARBA00022741"/>
    </source>
</evidence>
<dbReference type="GO" id="GO:0000139">
    <property type="term" value="C:Golgi membrane"/>
    <property type="evidence" value="ECO:0000318"/>
    <property type="project" value="GO_Central"/>
</dbReference>
<evidence type="ECO:0000256" key="21">
    <source>
        <dbReference type="ARBA" id="ARBA00054616"/>
    </source>
</evidence>
<evidence type="ECO:0000256" key="23">
    <source>
        <dbReference type="RuleBase" id="RU361146"/>
    </source>
</evidence>
<dbReference type="PROSITE" id="PS00154">
    <property type="entry name" value="ATPASE_E1_E2"/>
    <property type="match status" value="1"/>
</dbReference>
<evidence type="ECO:0000256" key="11">
    <source>
        <dbReference type="ARBA" id="ARBA00022837"/>
    </source>
</evidence>
<dbReference type="InterPro" id="IPR059000">
    <property type="entry name" value="ATPase_P-type_domA"/>
</dbReference>
<evidence type="ECO:0000256" key="3">
    <source>
        <dbReference type="ARBA" id="ARBA00005675"/>
    </source>
</evidence>
<evidence type="ECO:0000313" key="25">
    <source>
        <dbReference type="EMBL" id="ESN91679.1"/>
    </source>
</evidence>
<evidence type="ECO:0000256" key="12">
    <source>
        <dbReference type="ARBA" id="ARBA00022840"/>
    </source>
</evidence>
<dbReference type="InterPro" id="IPR036412">
    <property type="entry name" value="HAD-like_sf"/>
</dbReference>
<dbReference type="InterPro" id="IPR006068">
    <property type="entry name" value="ATPase_P-typ_cation-transptr_C"/>
</dbReference>
<dbReference type="FunFam" id="3.40.1110.10:FF:000006">
    <property type="entry name" value="Calcium-transporting ATPase"/>
    <property type="match status" value="1"/>
</dbReference>
<organism evidence="26 27">
    <name type="scientific">Helobdella robusta</name>
    <name type="common">Californian leech</name>
    <dbReference type="NCBI Taxonomy" id="6412"/>
    <lineage>
        <taxon>Eukaryota</taxon>
        <taxon>Metazoa</taxon>
        <taxon>Spiralia</taxon>
        <taxon>Lophotrochozoa</taxon>
        <taxon>Annelida</taxon>
        <taxon>Clitellata</taxon>
        <taxon>Hirudinea</taxon>
        <taxon>Rhynchobdellida</taxon>
        <taxon>Glossiphoniidae</taxon>
        <taxon>Helobdella</taxon>
    </lineage>
</organism>
<dbReference type="InterPro" id="IPR023214">
    <property type="entry name" value="HAD_sf"/>
</dbReference>
<feature type="transmembrane region" description="Helical" evidence="23">
    <location>
        <begin position="856"/>
        <end position="877"/>
    </location>
</feature>
<dbReference type="InterPro" id="IPR023299">
    <property type="entry name" value="ATPase_P-typ_cyto_dom_N"/>
</dbReference>
<dbReference type="SUPFAM" id="SSF81665">
    <property type="entry name" value="Calcium ATPase, transmembrane domain M"/>
    <property type="match status" value="1"/>
</dbReference>
<dbReference type="FunFam" id="2.70.150.10:FF:000008">
    <property type="entry name" value="Calcium-transporting ATPase"/>
    <property type="match status" value="1"/>
</dbReference>
<dbReference type="FunFam" id="3.40.50.1000:FF:000028">
    <property type="entry name" value="Calcium-transporting P-type ATPase, putative"/>
    <property type="match status" value="1"/>
</dbReference>
<feature type="transmembrane region" description="Helical" evidence="23">
    <location>
        <begin position="252"/>
        <end position="271"/>
    </location>
</feature>
<dbReference type="InParanoid" id="T1EEJ0"/>
<dbReference type="eggNOG" id="KOG0202">
    <property type="taxonomic scope" value="Eukaryota"/>
</dbReference>
<dbReference type="GeneID" id="20194992"/>
<proteinExistence type="inferred from homology"/>
<dbReference type="GO" id="GO:0046872">
    <property type="term" value="F:metal ion binding"/>
    <property type="evidence" value="ECO:0007669"/>
    <property type="project" value="UniProtKB-KW"/>
</dbReference>
<dbReference type="CTD" id="20194992"/>
<evidence type="ECO:0000256" key="16">
    <source>
        <dbReference type="ARBA" id="ARBA00023034"/>
    </source>
</evidence>
<keyword evidence="15 23" id="KW-1133">Transmembrane helix</keyword>
<dbReference type="InterPro" id="IPR004014">
    <property type="entry name" value="ATPase_P-typ_cation-transptr_N"/>
</dbReference>
<keyword evidence="17 23" id="KW-0406">Ion transport</keyword>
<dbReference type="InterPro" id="IPR023298">
    <property type="entry name" value="ATPase_P-typ_TM_dom_sf"/>
</dbReference>
<comment type="subcellular location">
    <subcellularLocation>
        <location evidence="2">Basolateral cell membrane</location>
        <topology evidence="2">Multi-pass membrane protein</topology>
    </subcellularLocation>
    <subcellularLocation>
        <location evidence="1">Golgi apparatus</location>
        <location evidence="1">trans-Golgi network membrane</location>
        <topology evidence="1">Multi-pass membrane protein</topology>
    </subcellularLocation>
    <subcellularLocation>
        <location evidence="23">Membrane</location>
        <topology evidence="23">Multi-pass membrane protein</topology>
    </subcellularLocation>
</comment>
<dbReference type="KEGG" id="hro:HELRODRAFT_108452"/>
<dbReference type="SMART" id="SM00831">
    <property type="entry name" value="Cation_ATPase_N"/>
    <property type="match status" value="1"/>
</dbReference>
<feature type="transmembrane region" description="Helical" evidence="23">
    <location>
        <begin position="790"/>
        <end position="807"/>
    </location>
</feature>
<dbReference type="InterPro" id="IPR044492">
    <property type="entry name" value="P_typ_ATPase_HD_dom"/>
</dbReference>
<dbReference type="FunCoup" id="T1EEJ0">
    <property type="interactions" value="831"/>
</dbReference>
<evidence type="ECO:0000256" key="5">
    <source>
        <dbReference type="ARBA" id="ARBA00022475"/>
    </source>
</evidence>
<keyword evidence="16" id="KW-0333">Golgi apparatus</keyword>
<evidence type="ECO:0000256" key="13">
    <source>
        <dbReference type="ARBA" id="ARBA00022842"/>
    </source>
</evidence>
<dbReference type="PRINTS" id="PR00119">
    <property type="entry name" value="CATATPASE"/>
</dbReference>
<keyword evidence="6" id="KW-0597">Phosphoprotein</keyword>
<keyword evidence="11 23" id="KW-0106">Calcium</keyword>
<dbReference type="InterPro" id="IPR006413">
    <property type="entry name" value="P-type_ATPase_IIA_PMR1"/>
</dbReference>
<evidence type="ECO:0000256" key="8">
    <source>
        <dbReference type="ARBA" id="ARBA00022692"/>
    </source>
</evidence>
<evidence type="ECO:0000256" key="7">
    <source>
        <dbReference type="ARBA" id="ARBA00022568"/>
    </source>
</evidence>
<evidence type="ECO:0000256" key="20">
    <source>
        <dbReference type="ARBA" id="ARBA00047330"/>
    </source>
</evidence>
<dbReference type="Gene3D" id="3.40.50.1000">
    <property type="entry name" value="HAD superfamily/HAD-like"/>
    <property type="match status" value="1"/>
</dbReference>
<evidence type="ECO:0000256" key="22">
    <source>
        <dbReference type="ARBA" id="ARBA00062966"/>
    </source>
</evidence>
<dbReference type="Pfam" id="PF00122">
    <property type="entry name" value="E1-E2_ATPase"/>
    <property type="match status" value="1"/>
</dbReference>
<keyword evidence="9" id="KW-0479">Metal-binding</keyword>
<dbReference type="GO" id="GO:0006828">
    <property type="term" value="P:manganese ion transport"/>
    <property type="evidence" value="ECO:0000318"/>
    <property type="project" value="GO_Central"/>
</dbReference>
<dbReference type="SFLD" id="SFLDF00027">
    <property type="entry name" value="p-type_atpase"/>
    <property type="match status" value="1"/>
</dbReference>
<dbReference type="GO" id="GO:0016323">
    <property type="term" value="C:basolateral plasma membrane"/>
    <property type="evidence" value="ECO:0007669"/>
    <property type="project" value="UniProtKB-SubCell"/>
</dbReference>
<dbReference type="OrthoDB" id="3352408at2759"/>
<comment type="catalytic activity">
    <reaction evidence="19">
        <text>Ca(2+)(in) + ATP + H2O = Ca(2+)(out) + ADP + phosphate + H(+)</text>
        <dbReference type="Rhea" id="RHEA:18105"/>
        <dbReference type="ChEBI" id="CHEBI:15377"/>
        <dbReference type="ChEBI" id="CHEBI:15378"/>
        <dbReference type="ChEBI" id="CHEBI:29108"/>
        <dbReference type="ChEBI" id="CHEBI:30616"/>
        <dbReference type="ChEBI" id="CHEBI:43474"/>
        <dbReference type="ChEBI" id="CHEBI:456216"/>
        <dbReference type="EC" id="7.2.2.10"/>
    </reaction>
    <physiologicalReaction direction="left-to-right" evidence="19">
        <dbReference type="Rhea" id="RHEA:18106"/>
    </physiologicalReaction>
</comment>
<evidence type="ECO:0000256" key="15">
    <source>
        <dbReference type="ARBA" id="ARBA00022989"/>
    </source>
</evidence>
<dbReference type="AlphaFoldDB" id="T1EEJ0"/>
<keyword evidence="7 23" id="KW-0109">Calcium transport</keyword>
<feature type="transmembrane region" description="Helical" evidence="23">
    <location>
        <begin position="827"/>
        <end position="844"/>
    </location>
</feature>
<comment type="similarity">
    <text evidence="3">Belongs to the cation transport ATPase (P-type) (TC 3.A.3) family. Type IIA subfamily.</text>
</comment>
<dbReference type="Gene3D" id="2.70.150.10">
    <property type="entry name" value="Calcium-transporting ATPase, cytoplasmic transduction domain A"/>
    <property type="match status" value="1"/>
</dbReference>
<comment type="function">
    <text evidence="23">Catalyzes the hydrolysis of ATP coupled with the transport of calcium.</text>
</comment>
<dbReference type="InterPro" id="IPR018303">
    <property type="entry name" value="ATPase_P-typ_P_site"/>
</dbReference>
<dbReference type="GO" id="GO:0006874">
    <property type="term" value="P:intracellular calcium ion homeostasis"/>
    <property type="evidence" value="ECO:0000318"/>
    <property type="project" value="GO_Central"/>
</dbReference>
<dbReference type="Pfam" id="PF00690">
    <property type="entry name" value="Cation_ATPase_N"/>
    <property type="match status" value="1"/>
</dbReference>
<evidence type="ECO:0000256" key="19">
    <source>
        <dbReference type="ARBA" id="ARBA00047282"/>
    </source>
</evidence>
<evidence type="ECO:0000256" key="9">
    <source>
        <dbReference type="ARBA" id="ARBA00022723"/>
    </source>
</evidence>
<dbReference type="SFLD" id="SFLDG00002">
    <property type="entry name" value="C1.7:_P-type_atpase_like"/>
    <property type="match status" value="1"/>
</dbReference>
<dbReference type="SUPFAM" id="SSF81653">
    <property type="entry name" value="Calcium ATPase, transduction domain A"/>
    <property type="match status" value="1"/>
</dbReference>
<evidence type="ECO:0000313" key="26">
    <source>
        <dbReference type="EnsemblMetazoa" id="HelroP108452"/>
    </source>
</evidence>
<dbReference type="SFLD" id="SFLDS00003">
    <property type="entry name" value="Haloacid_Dehalogenase"/>
    <property type="match status" value="1"/>
</dbReference>
<dbReference type="NCBIfam" id="TIGR01494">
    <property type="entry name" value="ATPase_P-type"/>
    <property type="match status" value="2"/>
</dbReference>
<keyword evidence="12 23" id="KW-0067">ATP-binding</keyword>
<reference evidence="25 27" key="2">
    <citation type="journal article" date="2013" name="Nature">
        <title>Insights into bilaterian evolution from three spiralian genomes.</title>
        <authorList>
            <person name="Simakov O."/>
            <person name="Marletaz F."/>
            <person name="Cho S.J."/>
            <person name="Edsinger-Gonzales E."/>
            <person name="Havlak P."/>
            <person name="Hellsten U."/>
            <person name="Kuo D.H."/>
            <person name="Larsson T."/>
            <person name="Lv J."/>
            <person name="Arendt D."/>
            <person name="Savage R."/>
            <person name="Osoegawa K."/>
            <person name="de Jong P."/>
            <person name="Grimwood J."/>
            <person name="Chapman J.A."/>
            <person name="Shapiro H."/>
            <person name="Aerts A."/>
            <person name="Otillar R.P."/>
            <person name="Terry A.Y."/>
            <person name="Boore J.L."/>
            <person name="Grigoriev I.V."/>
            <person name="Lindberg D.R."/>
            <person name="Seaver E.C."/>
            <person name="Weisblat D.A."/>
            <person name="Putnam N.H."/>
            <person name="Rokhsar D.S."/>
        </authorList>
    </citation>
    <scope>NUCLEOTIDE SEQUENCE</scope>
</reference>
<dbReference type="HOGENOM" id="CLU_002360_3_2_1"/>
<keyword evidence="13" id="KW-0460">Magnesium</keyword>
<keyword evidence="4 23" id="KW-0813">Transport</keyword>
<dbReference type="GO" id="GO:0016887">
    <property type="term" value="F:ATP hydrolysis activity"/>
    <property type="evidence" value="ECO:0007669"/>
    <property type="project" value="InterPro"/>
</dbReference>
<dbReference type="InterPro" id="IPR008250">
    <property type="entry name" value="ATPase_P-typ_transduc_dom_A_sf"/>
</dbReference>
<protein>
    <recommendedName>
        <fullName evidence="23">Calcium-transporting ATPase</fullName>
        <ecNumber evidence="23">7.2.2.10</ecNumber>
    </recommendedName>
</protein>
<evidence type="ECO:0000256" key="4">
    <source>
        <dbReference type="ARBA" id="ARBA00022448"/>
    </source>
</evidence>
<dbReference type="OMA" id="KMHACET"/>
<keyword evidence="10 23" id="KW-0547">Nucleotide-binding</keyword>
<comment type="caution">
    <text evidence="23">Lacks conserved residue(s) required for the propagation of feature annotation.</text>
</comment>
<evidence type="ECO:0000313" key="27">
    <source>
        <dbReference type="Proteomes" id="UP000015101"/>
    </source>
</evidence>
<dbReference type="GO" id="GO:0005783">
    <property type="term" value="C:endoplasmic reticulum"/>
    <property type="evidence" value="ECO:0000318"/>
    <property type="project" value="GO_Central"/>
</dbReference>
<dbReference type="SUPFAM" id="SSF81660">
    <property type="entry name" value="Metal cation-transporting ATPase, ATP-binding domain N"/>
    <property type="match status" value="1"/>
</dbReference>
<reference evidence="26" key="3">
    <citation type="submission" date="2015-06" db="UniProtKB">
        <authorList>
            <consortium name="EnsemblMetazoa"/>
        </authorList>
    </citation>
    <scope>IDENTIFICATION</scope>
</reference>
<evidence type="ECO:0000256" key="18">
    <source>
        <dbReference type="ARBA" id="ARBA00023136"/>
    </source>
</evidence>